<dbReference type="Gene3D" id="2.70.70.10">
    <property type="entry name" value="Glucose Permease (Domain IIA)"/>
    <property type="match status" value="1"/>
</dbReference>
<feature type="compositionally biased region" description="Polar residues" evidence="1">
    <location>
        <begin position="160"/>
        <end position="176"/>
    </location>
</feature>
<dbReference type="Proteomes" id="UP000068382">
    <property type="component" value="Unassembled WGS sequence"/>
</dbReference>
<dbReference type="Pfam" id="PF01476">
    <property type="entry name" value="LysM"/>
    <property type="match status" value="2"/>
</dbReference>
<name>A0A132BWL8_9RHOB</name>
<dbReference type="SUPFAM" id="SSF54106">
    <property type="entry name" value="LysM domain"/>
    <property type="match status" value="1"/>
</dbReference>
<dbReference type="OrthoDB" id="9795421at2"/>
<dbReference type="Pfam" id="PF01551">
    <property type="entry name" value="Peptidase_M23"/>
    <property type="match status" value="1"/>
</dbReference>
<proteinExistence type="predicted"/>
<evidence type="ECO:0000256" key="1">
    <source>
        <dbReference type="SAM" id="MobiDB-lite"/>
    </source>
</evidence>
<dbReference type="Gene3D" id="3.10.350.10">
    <property type="entry name" value="LysM domain"/>
    <property type="match status" value="2"/>
</dbReference>
<dbReference type="CDD" id="cd12797">
    <property type="entry name" value="M23_peptidase"/>
    <property type="match status" value="1"/>
</dbReference>
<dbReference type="InterPro" id="IPR018392">
    <property type="entry name" value="LysM"/>
</dbReference>
<dbReference type="PANTHER" id="PTHR21666">
    <property type="entry name" value="PEPTIDASE-RELATED"/>
    <property type="match status" value="1"/>
</dbReference>
<dbReference type="AlphaFoldDB" id="A0A132BWL8"/>
<keyword evidence="3" id="KW-0378">Hydrolase</keyword>
<organism evidence="3 4">
    <name type="scientific">Tritonibacter horizontis</name>
    <dbReference type="NCBI Taxonomy" id="1768241"/>
    <lineage>
        <taxon>Bacteria</taxon>
        <taxon>Pseudomonadati</taxon>
        <taxon>Pseudomonadota</taxon>
        <taxon>Alphaproteobacteria</taxon>
        <taxon>Rhodobacterales</taxon>
        <taxon>Paracoccaceae</taxon>
        <taxon>Tritonibacter</taxon>
    </lineage>
</organism>
<protein>
    <submittedName>
        <fullName evidence="3">Murein hydrolase activator NlpD</fullName>
    </submittedName>
</protein>
<dbReference type="InterPro" id="IPR036779">
    <property type="entry name" value="LysM_dom_sf"/>
</dbReference>
<evidence type="ECO:0000259" key="2">
    <source>
        <dbReference type="PROSITE" id="PS51782"/>
    </source>
</evidence>
<dbReference type="GO" id="GO:0004222">
    <property type="term" value="F:metalloendopeptidase activity"/>
    <property type="evidence" value="ECO:0007669"/>
    <property type="project" value="TreeGrafter"/>
</dbReference>
<dbReference type="EMBL" id="LPUY01000077">
    <property type="protein sequence ID" value="KUP92207.1"/>
    <property type="molecule type" value="Genomic_DNA"/>
</dbReference>
<feature type="compositionally biased region" description="Low complexity" evidence="1">
    <location>
        <begin position="248"/>
        <end position="264"/>
    </location>
</feature>
<comment type="caution">
    <text evidence="3">The sequence shown here is derived from an EMBL/GenBank/DDBJ whole genome shotgun (WGS) entry which is preliminary data.</text>
</comment>
<evidence type="ECO:0000313" key="3">
    <source>
        <dbReference type="EMBL" id="KUP92207.1"/>
    </source>
</evidence>
<reference evidence="3 4" key="1">
    <citation type="submission" date="2015-12" db="EMBL/GenBank/DDBJ databases">
        <title>Genome sequence of the marine Rhodobacteraceae strain O3.65, Candidatus Tritonibacter horizontis.</title>
        <authorList>
            <person name="Poehlein A."/>
            <person name="Giebel H.A."/>
            <person name="Voget S."/>
            <person name="Brinkhoff T."/>
        </authorList>
    </citation>
    <scope>NUCLEOTIDE SEQUENCE [LARGE SCALE GENOMIC DNA]</scope>
    <source>
        <strain evidence="3 4">O3.65</strain>
    </source>
</reference>
<dbReference type="SUPFAM" id="SSF51261">
    <property type="entry name" value="Duplicated hybrid motif"/>
    <property type="match status" value="1"/>
</dbReference>
<dbReference type="PATRIC" id="fig|1768241.3.peg.2978"/>
<dbReference type="InterPro" id="IPR016047">
    <property type="entry name" value="M23ase_b-sheet_dom"/>
</dbReference>
<feature type="region of interest" description="Disordered" evidence="1">
    <location>
        <begin position="157"/>
        <end position="196"/>
    </location>
</feature>
<dbReference type="PANTHER" id="PTHR21666:SF270">
    <property type="entry name" value="MUREIN HYDROLASE ACTIVATOR ENVC"/>
    <property type="match status" value="1"/>
</dbReference>
<dbReference type="PROSITE" id="PS51782">
    <property type="entry name" value="LYSM"/>
    <property type="match status" value="1"/>
</dbReference>
<dbReference type="InterPro" id="IPR011055">
    <property type="entry name" value="Dup_hybrid_motif"/>
</dbReference>
<accession>A0A132BWL8</accession>
<evidence type="ECO:0000313" key="4">
    <source>
        <dbReference type="Proteomes" id="UP000068382"/>
    </source>
</evidence>
<sequence>MTRPRKVLRPAGFRPTRPLGLALRRKGTCLVPLVLLAAACTAPLDYDLRGQIGAFNTTTAAQDATEIRPTPDSRGLITYPSYQVAVAQRGDTVADLATRIGLPSVEVAKFNGVQTDDVLRKGEVLVLPRRAPEASVRGGSTNPGGVDIASLAGSAIDSAPATSPNPGSVTTTTLQKTPAKPVPTQVQPGPEPVRHKVTRGETAYTIARLYQISVKSLSDWNGLDSDFSVREGQYLLIPLKDQNAPAAPVETEVAVAPPGAGSSTPTPPSAARPLPDEDVTPAAESQAEPAPTVEVQAPSRASQSAMAYPVNGKIIRTYSKGKNDGIDISAAPGSAVKAAEAGTIAAITADSNKIPIIVVRHDRNLLSVYANVDAIKVSKGDRVNRGQSIAQLRASPEEAYVHFEVRDGFDSVDPLPYLQ</sequence>
<feature type="domain" description="LysM" evidence="2">
    <location>
        <begin position="193"/>
        <end position="237"/>
    </location>
</feature>
<dbReference type="SMART" id="SM00257">
    <property type="entry name" value="LysM"/>
    <property type="match status" value="2"/>
</dbReference>
<gene>
    <name evidence="3" type="primary">nlpD</name>
    <name evidence="3" type="ORF">TRIHO_28450</name>
</gene>
<keyword evidence="4" id="KW-1185">Reference proteome</keyword>
<dbReference type="RefSeq" id="WP_082705146.1">
    <property type="nucleotide sequence ID" value="NZ_LPUY01000077.1"/>
</dbReference>
<feature type="region of interest" description="Disordered" evidence="1">
    <location>
        <begin position="248"/>
        <end position="302"/>
    </location>
</feature>
<dbReference type="InterPro" id="IPR050570">
    <property type="entry name" value="Cell_wall_metabolism_enzyme"/>
</dbReference>
<dbReference type="CDD" id="cd00118">
    <property type="entry name" value="LysM"/>
    <property type="match status" value="1"/>
</dbReference>